<feature type="domain" description="Chromo" evidence="1">
    <location>
        <begin position="119"/>
        <end position="170"/>
    </location>
</feature>
<dbReference type="Proteomes" id="UP000765509">
    <property type="component" value="Unassembled WGS sequence"/>
</dbReference>
<dbReference type="AlphaFoldDB" id="A0A9Q3IQU8"/>
<name>A0A9Q3IQU8_9BASI</name>
<keyword evidence="3" id="KW-1185">Reference proteome</keyword>
<organism evidence="2 3">
    <name type="scientific">Austropuccinia psidii MF-1</name>
    <dbReference type="NCBI Taxonomy" id="1389203"/>
    <lineage>
        <taxon>Eukaryota</taxon>
        <taxon>Fungi</taxon>
        <taxon>Dikarya</taxon>
        <taxon>Basidiomycota</taxon>
        <taxon>Pucciniomycotina</taxon>
        <taxon>Pucciniomycetes</taxon>
        <taxon>Pucciniales</taxon>
        <taxon>Sphaerophragmiaceae</taxon>
        <taxon>Austropuccinia</taxon>
    </lineage>
</organism>
<evidence type="ECO:0000313" key="3">
    <source>
        <dbReference type="Proteomes" id="UP000765509"/>
    </source>
</evidence>
<gene>
    <name evidence="2" type="ORF">O181_088004</name>
</gene>
<dbReference type="PROSITE" id="PS50013">
    <property type="entry name" value="CHROMO_2"/>
    <property type="match status" value="1"/>
</dbReference>
<sequence>MLEKGWNSRLPRDTLRKCLIKIYPTASSFNIVLDKVKHHAKQSMDDAFDYAKQKWDKSHKNQFSSSGMSGELENKNPTFPVSLIRPYQPVDKEFFPLTNTTPLTVPPMEQSEDKKIKKSVKERILRGKNQREYLVRYRNPVHEDEWLAESEIPDSNKLLRIFRQERRPRA</sequence>
<evidence type="ECO:0000259" key="1">
    <source>
        <dbReference type="PROSITE" id="PS50013"/>
    </source>
</evidence>
<reference evidence="2" key="1">
    <citation type="submission" date="2021-03" db="EMBL/GenBank/DDBJ databases">
        <title>Draft genome sequence of rust myrtle Austropuccinia psidii MF-1, a brazilian biotype.</title>
        <authorList>
            <person name="Quecine M.C."/>
            <person name="Pachon D.M.R."/>
            <person name="Bonatelli M.L."/>
            <person name="Correr F.H."/>
            <person name="Franceschini L.M."/>
            <person name="Leite T.F."/>
            <person name="Margarido G.R.A."/>
            <person name="Almeida C.A."/>
            <person name="Ferrarezi J.A."/>
            <person name="Labate C.A."/>
        </authorList>
    </citation>
    <scope>NUCLEOTIDE SEQUENCE</scope>
    <source>
        <strain evidence="2">MF-1</strain>
    </source>
</reference>
<evidence type="ECO:0000313" key="2">
    <source>
        <dbReference type="EMBL" id="MBW0548289.1"/>
    </source>
</evidence>
<proteinExistence type="predicted"/>
<accession>A0A9Q3IQU8</accession>
<protein>
    <recommendedName>
        <fullName evidence="1">Chromo domain-containing protein</fullName>
    </recommendedName>
</protein>
<dbReference type="EMBL" id="AVOT02053489">
    <property type="protein sequence ID" value="MBW0548289.1"/>
    <property type="molecule type" value="Genomic_DNA"/>
</dbReference>
<dbReference type="InterPro" id="IPR000953">
    <property type="entry name" value="Chromo/chromo_shadow_dom"/>
</dbReference>
<dbReference type="CDD" id="cd00024">
    <property type="entry name" value="CD_CSD"/>
    <property type="match status" value="1"/>
</dbReference>
<comment type="caution">
    <text evidence="2">The sequence shown here is derived from an EMBL/GenBank/DDBJ whole genome shotgun (WGS) entry which is preliminary data.</text>
</comment>